<dbReference type="OrthoDB" id="1491394at2"/>
<evidence type="ECO:0008006" key="3">
    <source>
        <dbReference type="Google" id="ProtNLM"/>
    </source>
</evidence>
<evidence type="ECO:0000313" key="2">
    <source>
        <dbReference type="Proteomes" id="UP000320390"/>
    </source>
</evidence>
<accession>A0A518ER24</accession>
<evidence type="ECO:0000313" key="1">
    <source>
        <dbReference type="EMBL" id="QDV06541.1"/>
    </source>
</evidence>
<dbReference type="InterPro" id="IPR012334">
    <property type="entry name" value="Pectin_lyas_fold"/>
</dbReference>
<proteinExistence type="predicted"/>
<organism evidence="1 2">
    <name type="scientific">Saltatorellus ferox</name>
    <dbReference type="NCBI Taxonomy" id="2528018"/>
    <lineage>
        <taxon>Bacteria</taxon>
        <taxon>Pseudomonadati</taxon>
        <taxon>Planctomycetota</taxon>
        <taxon>Planctomycetia</taxon>
        <taxon>Planctomycetia incertae sedis</taxon>
        <taxon>Saltatorellus</taxon>
    </lineage>
</organism>
<reference evidence="1 2" key="1">
    <citation type="submission" date="2019-02" db="EMBL/GenBank/DDBJ databases">
        <title>Deep-cultivation of Planctomycetes and their phenomic and genomic characterization uncovers novel biology.</title>
        <authorList>
            <person name="Wiegand S."/>
            <person name="Jogler M."/>
            <person name="Boedeker C."/>
            <person name="Pinto D."/>
            <person name="Vollmers J."/>
            <person name="Rivas-Marin E."/>
            <person name="Kohn T."/>
            <person name="Peeters S.H."/>
            <person name="Heuer A."/>
            <person name="Rast P."/>
            <person name="Oberbeckmann S."/>
            <person name="Bunk B."/>
            <person name="Jeske O."/>
            <person name="Meyerdierks A."/>
            <person name="Storesund J.E."/>
            <person name="Kallscheuer N."/>
            <person name="Luecker S."/>
            <person name="Lage O.M."/>
            <person name="Pohl T."/>
            <person name="Merkel B.J."/>
            <person name="Hornburger P."/>
            <person name="Mueller R.-W."/>
            <person name="Bruemmer F."/>
            <person name="Labrenz M."/>
            <person name="Spormann A.M."/>
            <person name="Op den Camp H."/>
            <person name="Overmann J."/>
            <person name="Amann R."/>
            <person name="Jetten M.S.M."/>
            <person name="Mascher T."/>
            <person name="Medema M.H."/>
            <person name="Devos D.P."/>
            <person name="Kaster A.-K."/>
            <person name="Ovreas L."/>
            <person name="Rohde M."/>
            <person name="Galperin M.Y."/>
            <person name="Jogler C."/>
        </authorList>
    </citation>
    <scope>NUCLEOTIDE SEQUENCE [LARGE SCALE GENOMIC DNA]</scope>
    <source>
        <strain evidence="1 2">Poly30</strain>
    </source>
</reference>
<gene>
    <name evidence="1" type="ORF">Poly30_20510</name>
</gene>
<keyword evidence="2" id="KW-1185">Reference proteome</keyword>
<dbReference type="InterPro" id="IPR011050">
    <property type="entry name" value="Pectin_lyase_fold/virulence"/>
</dbReference>
<sequence>MVSAQVYVDGSFAVDGDGSGWGTPRNTLQGALNQVATLPSGNRIIYVAAWEYQPTATETSDPRTARFLIPDDTELYGGFRNGDPSVDSRSGLFRQTVLSGETDLLTIPTTTADNAYNVVVVEPGTQGVLIDGFTIRDGNANGSSDPKYRSGAALHVTGNEVTVRNLFAELNVASENGGAIAFDGGFTKAFRMYRSYLSSNRASDKGGALYLEGAAEAEEAGIHGVEPSWIFNSVFYRNLAGEQGVTAVELARNGGGAVFVESLAGGPDLLGALGTSVPDVGLLVMNSIFNDNLCHGGGAAVRLENGGSANSSLWLNCTMAYNQVLTNPPGVGGGGTVYTVVDSTLQPYFINSIVGLTFDPTRTLDVIDAIAGSGSRSVFGNPLSWTLEAFGSDIFTVATGTYPTAGFANFDVPPGYQDAPGRDFRLSAGSALIDAGVDPALTLPFDYPDMNGNMVPFELTPYFYTTSPTSARVVDLVPGGGTLDIGAYERL</sequence>
<dbReference type="Gene3D" id="2.160.20.10">
    <property type="entry name" value="Single-stranded right-handed beta-helix, Pectin lyase-like"/>
    <property type="match status" value="1"/>
</dbReference>
<dbReference type="SUPFAM" id="SSF51126">
    <property type="entry name" value="Pectin lyase-like"/>
    <property type="match status" value="1"/>
</dbReference>
<dbReference type="EMBL" id="CP036434">
    <property type="protein sequence ID" value="QDV06541.1"/>
    <property type="molecule type" value="Genomic_DNA"/>
</dbReference>
<name>A0A518ER24_9BACT</name>
<dbReference type="AlphaFoldDB" id="A0A518ER24"/>
<dbReference type="RefSeq" id="WP_145196809.1">
    <property type="nucleotide sequence ID" value="NZ_CP036434.1"/>
</dbReference>
<protein>
    <recommendedName>
        <fullName evidence="3">Right handed beta helix domain-containing protein</fullName>
    </recommendedName>
</protein>
<dbReference type="Proteomes" id="UP000320390">
    <property type="component" value="Chromosome"/>
</dbReference>